<keyword evidence="3" id="KW-1185">Reference proteome</keyword>
<evidence type="ECO:0000256" key="1">
    <source>
        <dbReference type="SAM" id="MobiDB-lite"/>
    </source>
</evidence>
<name>A0A0D2NE24_HYPSF</name>
<accession>A0A0D2NE24</accession>
<feature type="compositionally biased region" description="Polar residues" evidence="1">
    <location>
        <begin position="116"/>
        <end position="126"/>
    </location>
</feature>
<dbReference type="Proteomes" id="UP000054270">
    <property type="component" value="Unassembled WGS sequence"/>
</dbReference>
<reference evidence="3" key="1">
    <citation type="submission" date="2014-04" db="EMBL/GenBank/DDBJ databases">
        <title>Evolutionary Origins and Diversification of the Mycorrhizal Mutualists.</title>
        <authorList>
            <consortium name="DOE Joint Genome Institute"/>
            <consortium name="Mycorrhizal Genomics Consortium"/>
            <person name="Kohler A."/>
            <person name="Kuo A."/>
            <person name="Nagy L.G."/>
            <person name="Floudas D."/>
            <person name="Copeland A."/>
            <person name="Barry K.W."/>
            <person name="Cichocki N."/>
            <person name="Veneault-Fourrey C."/>
            <person name="LaButti K."/>
            <person name="Lindquist E.A."/>
            <person name="Lipzen A."/>
            <person name="Lundell T."/>
            <person name="Morin E."/>
            <person name="Murat C."/>
            <person name="Riley R."/>
            <person name="Ohm R."/>
            <person name="Sun H."/>
            <person name="Tunlid A."/>
            <person name="Henrissat B."/>
            <person name="Grigoriev I.V."/>
            <person name="Hibbett D.S."/>
            <person name="Martin F."/>
        </authorList>
    </citation>
    <scope>NUCLEOTIDE SEQUENCE [LARGE SCALE GENOMIC DNA]</scope>
    <source>
        <strain evidence="3">FD-334 SS-4</strain>
    </source>
</reference>
<gene>
    <name evidence="2" type="ORF">HYPSUDRAFT_206340</name>
</gene>
<protein>
    <submittedName>
        <fullName evidence="2">Uncharacterized protein</fullName>
    </submittedName>
</protein>
<feature type="region of interest" description="Disordered" evidence="1">
    <location>
        <begin position="102"/>
        <end position="126"/>
    </location>
</feature>
<dbReference type="AlphaFoldDB" id="A0A0D2NE24"/>
<organism evidence="2 3">
    <name type="scientific">Hypholoma sublateritium (strain FD-334 SS-4)</name>
    <dbReference type="NCBI Taxonomy" id="945553"/>
    <lineage>
        <taxon>Eukaryota</taxon>
        <taxon>Fungi</taxon>
        <taxon>Dikarya</taxon>
        <taxon>Basidiomycota</taxon>
        <taxon>Agaricomycotina</taxon>
        <taxon>Agaricomycetes</taxon>
        <taxon>Agaricomycetidae</taxon>
        <taxon>Agaricales</taxon>
        <taxon>Agaricineae</taxon>
        <taxon>Strophariaceae</taxon>
        <taxon>Hypholoma</taxon>
    </lineage>
</organism>
<dbReference type="EMBL" id="KN817606">
    <property type="protein sequence ID" value="KJA17294.1"/>
    <property type="molecule type" value="Genomic_DNA"/>
</dbReference>
<sequence length="290" mass="31920">MNISPISYSLTPILFALSPAAHHPLLPLFHLLQLAPVSRRRPRTFSPTYHAHPPPRPRLPTSRITGLRRYVLELDVHTAPFLPPRRLTCVARAPVSAAAPGRTMDVAPAERRARCTSHTGSRTPLQSKTYSALDHALPVRMGPTSYKRVLPPALTPLITQYGVASPRAAIHLRVRTARPRTCYDHEFAGRLRVGLQPTCARPAFQESSASALCAKRTGNLSMPQPPPTSAFWASRASPRVISQITAPSPDDDVRPGSATPTCYALLSWMNISLVVLAHAFAQILWERKRL</sequence>
<feature type="region of interest" description="Disordered" evidence="1">
    <location>
        <begin position="43"/>
        <end position="62"/>
    </location>
</feature>
<evidence type="ECO:0000313" key="2">
    <source>
        <dbReference type="EMBL" id="KJA17294.1"/>
    </source>
</evidence>
<evidence type="ECO:0000313" key="3">
    <source>
        <dbReference type="Proteomes" id="UP000054270"/>
    </source>
</evidence>
<proteinExistence type="predicted"/>